<feature type="binding site" evidence="12">
    <location>
        <position position="308"/>
    </location>
    <ligand>
        <name>Ni(2+)</name>
        <dbReference type="ChEBI" id="CHEBI:49786"/>
        <note>for nickel-dependent acireductone dioxygenase activity</note>
    </ligand>
</feature>
<feature type="binding site" evidence="12">
    <location>
        <position position="90"/>
    </location>
    <ligand>
        <name>Fe(2+)</name>
        <dbReference type="ChEBI" id="CHEBI:29033"/>
        <note>for iron-dependent acireductone dioxygenase activity</note>
    </ligand>
</feature>
<dbReference type="GO" id="GO:0005506">
    <property type="term" value="F:iron ion binding"/>
    <property type="evidence" value="ECO:0007669"/>
    <property type="project" value="UniProtKB-UniRule"/>
</dbReference>
<name>A0AAD6MNK5_9ROSI</name>
<dbReference type="Gene3D" id="2.60.120.10">
    <property type="entry name" value="Jelly Rolls"/>
    <property type="match status" value="2"/>
</dbReference>
<dbReference type="PANTHER" id="PTHR23418:SF0">
    <property type="entry name" value="ACIREDUCTONE DIOXYGENASE"/>
    <property type="match status" value="1"/>
</dbReference>
<gene>
    <name evidence="14" type="ORF">NC653_021448</name>
</gene>
<dbReference type="InterPro" id="IPR004313">
    <property type="entry name" value="ARD"/>
</dbReference>
<keyword evidence="10 12" id="KW-0486">Methionine biosynthesis</keyword>
<evidence type="ECO:0000313" key="14">
    <source>
        <dbReference type="EMBL" id="KAJ6988529.1"/>
    </source>
</evidence>
<dbReference type="GO" id="GO:0010308">
    <property type="term" value="F:acireductone dioxygenase (Ni2+-requiring) activity"/>
    <property type="evidence" value="ECO:0007669"/>
    <property type="project" value="UniProtKB-UniRule"/>
</dbReference>
<sequence length="407" mass="48100">MAIEAWFMDETSGEDQRSPRHCNPKEFVSLDYLAELGVLYWRLNPANYESDEELKKIREDRGYNYMDLLDICPEKVADFKEKLKNFYTEHIHADEEIRYCLEGSAYFDVRDKDDRWIRIWIKVGDLIILPAGIYHRFTLDTGDYVKLMRLFVGEPVWTAYNRPQEDHPARKEYIKSMVTEKRDLKASGNKQTAKTDEGQRKRAQKRNMVAPEKDPREEVIQAWYMDDSDEDQRLPHHREPKEFVSLDQLAELGVLSWKLDADNHETDAELKKIREERGYSYVDLIEVCPEKLPNYEEKIKNFFEEHLHTDEEIRYCLGGSGYFDVRDHNDHWIRVWVKKGGMIVLPAGIYHRFTLDTDNYIKAMRLFVGDPVWTPFNRPHDHLPARKEYVQAFVNKDPSARAVDAAA</sequence>
<dbReference type="GO" id="GO:0005737">
    <property type="term" value="C:cytoplasm"/>
    <property type="evidence" value="ECO:0007669"/>
    <property type="project" value="UniProtKB-SubCell"/>
</dbReference>
<feature type="binding site" evidence="12">
    <location>
        <position position="312"/>
    </location>
    <ligand>
        <name>Ni(2+)</name>
        <dbReference type="ChEBI" id="CHEBI:49786"/>
        <note>for nickel-dependent acireductone dioxygenase activity</note>
    </ligand>
</feature>
<dbReference type="GO" id="GO:0019509">
    <property type="term" value="P:L-methionine salvage from methylthioadenosine"/>
    <property type="evidence" value="ECO:0007669"/>
    <property type="project" value="UniProtKB-UniRule"/>
</dbReference>
<feature type="binding site" evidence="12">
    <location>
        <position position="90"/>
    </location>
    <ligand>
        <name>Ni(2+)</name>
        <dbReference type="ChEBI" id="CHEBI:49786"/>
        <note>for nickel-dependent acireductone dioxygenase activity</note>
    </ligand>
</feature>
<feature type="binding site" evidence="12">
    <location>
        <position position="96"/>
    </location>
    <ligand>
        <name>Ni(2+)</name>
        <dbReference type="ChEBI" id="CHEBI:49786"/>
        <note>for nickel-dependent acireductone dioxygenase activity</note>
    </ligand>
</feature>
<keyword evidence="3 12" id="KW-0963">Cytoplasm</keyword>
<keyword evidence="8 12" id="KW-0560">Oxidoreductase</keyword>
<evidence type="ECO:0000256" key="9">
    <source>
        <dbReference type="ARBA" id="ARBA00023004"/>
    </source>
</evidence>
<evidence type="ECO:0000256" key="7">
    <source>
        <dbReference type="ARBA" id="ARBA00022964"/>
    </source>
</evidence>
<evidence type="ECO:0000256" key="10">
    <source>
        <dbReference type="ARBA" id="ARBA00023167"/>
    </source>
</evidence>
<dbReference type="SUPFAM" id="SSF51182">
    <property type="entry name" value="RmlC-like cupins"/>
    <property type="match status" value="2"/>
</dbReference>
<organism evidence="14 15">
    <name type="scientific">Populus alba x Populus x berolinensis</name>
    <dbReference type="NCBI Taxonomy" id="444605"/>
    <lineage>
        <taxon>Eukaryota</taxon>
        <taxon>Viridiplantae</taxon>
        <taxon>Streptophyta</taxon>
        <taxon>Embryophyta</taxon>
        <taxon>Tracheophyta</taxon>
        <taxon>Spermatophyta</taxon>
        <taxon>Magnoliopsida</taxon>
        <taxon>eudicotyledons</taxon>
        <taxon>Gunneridae</taxon>
        <taxon>Pentapetalae</taxon>
        <taxon>rosids</taxon>
        <taxon>fabids</taxon>
        <taxon>Malpighiales</taxon>
        <taxon>Salicaceae</taxon>
        <taxon>Saliceae</taxon>
        <taxon>Populus</taxon>
    </lineage>
</organism>
<dbReference type="GO" id="GO:0016151">
    <property type="term" value="F:nickel cation binding"/>
    <property type="evidence" value="ECO:0007669"/>
    <property type="project" value="UniProtKB-UniRule"/>
</dbReference>
<keyword evidence="4 12" id="KW-0533">Nickel</keyword>
<comment type="catalytic activity">
    <reaction evidence="12">
        <text>1,2-dihydroxy-5-(methylsulfanyl)pent-1-en-3-one + O2 = 3-(methylsulfanyl)propanoate + CO + formate + 2 H(+)</text>
        <dbReference type="Rhea" id="RHEA:14161"/>
        <dbReference type="ChEBI" id="CHEBI:15378"/>
        <dbReference type="ChEBI" id="CHEBI:15379"/>
        <dbReference type="ChEBI" id="CHEBI:15740"/>
        <dbReference type="ChEBI" id="CHEBI:17245"/>
        <dbReference type="ChEBI" id="CHEBI:49016"/>
        <dbReference type="ChEBI" id="CHEBI:49252"/>
        <dbReference type="EC" id="1.13.11.53"/>
    </reaction>
</comment>
<feature type="binding site" evidence="12">
    <location>
        <position position="306"/>
    </location>
    <ligand>
        <name>Fe(2+)</name>
        <dbReference type="ChEBI" id="CHEBI:29033"/>
        <note>for iron-dependent acireductone dioxygenase activity</note>
    </ligand>
</feature>
<dbReference type="CDD" id="cd02232">
    <property type="entry name" value="cupin_ARD"/>
    <property type="match status" value="2"/>
</dbReference>
<evidence type="ECO:0000256" key="8">
    <source>
        <dbReference type="ARBA" id="ARBA00023002"/>
    </source>
</evidence>
<keyword evidence="6 12" id="KW-0479">Metal-binding</keyword>
<feature type="binding site" evidence="12">
    <location>
        <position position="135"/>
    </location>
    <ligand>
        <name>Fe(2+)</name>
        <dbReference type="ChEBI" id="CHEBI:29033"/>
        <note>for iron-dependent acireductone dioxygenase activity</note>
    </ligand>
</feature>
<protein>
    <recommendedName>
        <fullName evidence="12">Acireductone dioxygenase</fullName>
    </recommendedName>
    <alternativeName>
        <fullName evidence="12">Acireductone dioxygenase (Fe(2+)-requiring)</fullName>
        <shortName evidence="12">ARD'</shortName>
        <shortName evidence="12">Fe-ARD</shortName>
        <ecNumber evidence="12">1.13.11.54</ecNumber>
    </alternativeName>
    <alternativeName>
        <fullName evidence="12">Acireductone dioxygenase (Ni(2+)-requiring)</fullName>
        <shortName evidence="12">ARD</shortName>
        <shortName evidence="12">Ni-ARD</shortName>
        <ecNumber evidence="12">1.13.11.53</ecNumber>
    </alternativeName>
</protein>
<accession>A0AAD6MNK5</accession>
<dbReference type="AlphaFoldDB" id="A0AAD6MNK5"/>
<evidence type="ECO:0000256" key="6">
    <source>
        <dbReference type="ARBA" id="ARBA00022723"/>
    </source>
</evidence>
<comment type="pathway">
    <text evidence="12">Amino-acid biosynthesis; L-methionine biosynthesis via salvage pathway; L-methionine from S-methyl-5-thio-alpha-D-ribose 1-phosphate: step 5/6.</text>
</comment>
<feature type="binding site" evidence="12">
    <location>
        <position position="96"/>
    </location>
    <ligand>
        <name>Fe(2+)</name>
        <dbReference type="ChEBI" id="CHEBI:29033"/>
        <note>for iron-dependent acireductone dioxygenase activity</note>
    </ligand>
</feature>
<dbReference type="EC" id="1.13.11.53" evidence="12"/>
<evidence type="ECO:0000256" key="13">
    <source>
        <dbReference type="SAM" id="MobiDB-lite"/>
    </source>
</evidence>
<evidence type="ECO:0000256" key="3">
    <source>
        <dbReference type="ARBA" id="ARBA00022490"/>
    </source>
</evidence>
<dbReference type="InterPro" id="IPR011051">
    <property type="entry name" value="RmlC_Cupin_sf"/>
</dbReference>
<dbReference type="GO" id="GO:0005886">
    <property type="term" value="C:plasma membrane"/>
    <property type="evidence" value="ECO:0007669"/>
    <property type="project" value="UniProtKB-SubCell"/>
</dbReference>
<feature type="binding site" evidence="12">
    <location>
        <position position="351"/>
    </location>
    <ligand>
        <name>Fe(2+)</name>
        <dbReference type="ChEBI" id="CHEBI:29033"/>
        <note>for iron-dependent acireductone dioxygenase activity</note>
    </ligand>
</feature>
<evidence type="ECO:0000256" key="4">
    <source>
        <dbReference type="ARBA" id="ARBA00022596"/>
    </source>
</evidence>
<evidence type="ECO:0000256" key="12">
    <source>
        <dbReference type="HAMAP-Rule" id="MF_03154"/>
    </source>
</evidence>
<dbReference type="FunFam" id="2.60.120.10:FF:000031">
    <property type="entry name" value="1,2-dihydroxy-3-keto-5-methylthiopentene dioxygenase"/>
    <property type="match status" value="2"/>
</dbReference>
<dbReference type="InterPro" id="IPR014710">
    <property type="entry name" value="RmlC-like_jellyroll"/>
</dbReference>
<dbReference type="Pfam" id="PF03079">
    <property type="entry name" value="ARD"/>
    <property type="match status" value="2"/>
</dbReference>
<evidence type="ECO:0000313" key="15">
    <source>
        <dbReference type="Proteomes" id="UP001164929"/>
    </source>
</evidence>
<comment type="cofactor">
    <cofactor evidence="12">
        <name>Fe(2+)</name>
        <dbReference type="ChEBI" id="CHEBI:29033"/>
    </cofactor>
    <cofactor evidence="12">
        <name>Ni(2+)</name>
        <dbReference type="ChEBI" id="CHEBI:49786"/>
    </cofactor>
    <text evidence="12">Binds either 1 Fe or Ni cation per monomer. Iron-binding promotes an acireductone dioxygenase reaction producing 2-keto-4-methylthiobutyrate, while nickel-binding promotes an acireductone dioxygenase reaction producing 3-(methylsulfanyl)propanoate.</text>
</comment>
<feature type="binding site" evidence="12">
    <location>
        <position position="312"/>
    </location>
    <ligand>
        <name>Fe(2+)</name>
        <dbReference type="ChEBI" id="CHEBI:29033"/>
        <note>for iron-dependent acireductone dioxygenase activity</note>
    </ligand>
</feature>
<feature type="binding site" evidence="12">
    <location>
        <position position="92"/>
    </location>
    <ligand>
        <name>Fe(2+)</name>
        <dbReference type="ChEBI" id="CHEBI:29033"/>
        <note>for iron-dependent acireductone dioxygenase activity</note>
    </ligand>
</feature>
<proteinExistence type="inferred from homology"/>
<dbReference type="GO" id="GO:0005634">
    <property type="term" value="C:nucleus"/>
    <property type="evidence" value="ECO:0007669"/>
    <property type="project" value="UniProtKB-SubCell"/>
</dbReference>
<keyword evidence="7 12" id="KW-0223">Dioxygenase</keyword>
<comment type="catalytic activity">
    <reaction evidence="1 12">
        <text>1,2-dihydroxy-5-(methylsulfanyl)pent-1-en-3-one + O2 = 4-methylsulfanyl-2-oxobutanoate + formate + 2 H(+)</text>
        <dbReference type="Rhea" id="RHEA:24504"/>
        <dbReference type="ChEBI" id="CHEBI:15378"/>
        <dbReference type="ChEBI" id="CHEBI:15379"/>
        <dbReference type="ChEBI" id="CHEBI:15740"/>
        <dbReference type="ChEBI" id="CHEBI:16723"/>
        <dbReference type="ChEBI" id="CHEBI:49252"/>
        <dbReference type="EC" id="1.13.11.54"/>
    </reaction>
</comment>
<comment type="subcellular location">
    <subcellularLocation>
        <location evidence="2">Cell membrane</location>
        <topology evidence="2">Peripheral membrane protein</topology>
        <orientation evidence="2">Cytoplasmic side</orientation>
    </subcellularLocation>
    <subcellularLocation>
        <location evidence="12">Cytoplasm</location>
    </subcellularLocation>
    <subcellularLocation>
        <location evidence="12">Nucleus</location>
    </subcellularLocation>
</comment>
<dbReference type="GO" id="GO:0010309">
    <property type="term" value="F:acireductone dioxygenase [iron(II)-requiring] activity"/>
    <property type="evidence" value="ECO:0007669"/>
    <property type="project" value="UniProtKB-UniRule"/>
</dbReference>
<keyword evidence="5 12" id="KW-0028">Amino-acid biosynthesis</keyword>
<dbReference type="EC" id="1.13.11.54" evidence="12"/>
<keyword evidence="9 12" id="KW-0408">Iron</keyword>
<dbReference type="Proteomes" id="UP001164929">
    <property type="component" value="Chromosome 8"/>
</dbReference>
<evidence type="ECO:0000256" key="11">
    <source>
        <dbReference type="ARBA" id="ARBA00023242"/>
    </source>
</evidence>
<feature type="binding site" evidence="12">
    <location>
        <position position="92"/>
    </location>
    <ligand>
        <name>Ni(2+)</name>
        <dbReference type="ChEBI" id="CHEBI:49786"/>
        <note>for nickel-dependent acireductone dioxygenase activity</note>
    </ligand>
</feature>
<feature type="binding site" evidence="12">
    <location>
        <position position="135"/>
    </location>
    <ligand>
        <name>Ni(2+)</name>
        <dbReference type="ChEBI" id="CHEBI:49786"/>
        <note>for nickel-dependent acireductone dioxygenase activity</note>
    </ligand>
</feature>
<comment type="caution">
    <text evidence="14">The sequence shown here is derived from an EMBL/GenBank/DDBJ whole genome shotgun (WGS) entry which is preliminary data.</text>
</comment>
<reference evidence="14" key="1">
    <citation type="journal article" date="2023" name="Mol. Ecol. Resour.">
        <title>Chromosome-level genome assembly of a triploid poplar Populus alba 'Berolinensis'.</title>
        <authorList>
            <person name="Chen S."/>
            <person name="Yu Y."/>
            <person name="Wang X."/>
            <person name="Wang S."/>
            <person name="Zhang T."/>
            <person name="Zhou Y."/>
            <person name="He R."/>
            <person name="Meng N."/>
            <person name="Wang Y."/>
            <person name="Liu W."/>
            <person name="Liu Z."/>
            <person name="Liu J."/>
            <person name="Guo Q."/>
            <person name="Huang H."/>
            <person name="Sederoff R.R."/>
            <person name="Wang G."/>
            <person name="Qu G."/>
            <person name="Chen S."/>
        </authorList>
    </citation>
    <scope>NUCLEOTIDE SEQUENCE</scope>
    <source>
        <strain evidence="14">SC-2020</strain>
    </source>
</reference>
<feature type="binding site" evidence="12">
    <location>
        <position position="308"/>
    </location>
    <ligand>
        <name>Fe(2+)</name>
        <dbReference type="ChEBI" id="CHEBI:29033"/>
        <note>for iron-dependent acireductone dioxygenase activity</note>
    </ligand>
</feature>
<dbReference type="HAMAP" id="MF_03154">
    <property type="entry name" value="Salvage_MtnD_euk"/>
    <property type="match status" value="2"/>
</dbReference>
<comment type="similarity">
    <text evidence="12">Belongs to the acireductone dioxygenase (ARD) family.</text>
</comment>
<evidence type="ECO:0000256" key="5">
    <source>
        <dbReference type="ARBA" id="ARBA00022605"/>
    </source>
</evidence>
<dbReference type="PANTHER" id="PTHR23418">
    <property type="entry name" value="ACIREDUCTONE DIOXYGENASE"/>
    <property type="match status" value="1"/>
</dbReference>
<keyword evidence="15" id="KW-1185">Reference proteome</keyword>
<feature type="region of interest" description="Disordered" evidence="13">
    <location>
        <begin position="182"/>
        <end position="212"/>
    </location>
</feature>
<keyword evidence="11 12" id="KW-0539">Nucleus</keyword>
<dbReference type="EMBL" id="JAQIZT010000008">
    <property type="protein sequence ID" value="KAJ6988529.1"/>
    <property type="molecule type" value="Genomic_DNA"/>
</dbReference>
<evidence type="ECO:0000256" key="2">
    <source>
        <dbReference type="ARBA" id="ARBA00004413"/>
    </source>
</evidence>
<feature type="binding site" evidence="12">
    <location>
        <position position="306"/>
    </location>
    <ligand>
        <name>Ni(2+)</name>
        <dbReference type="ChEBI" id="CHEBI:49786"/>
        <note>for nickel-dependent acireductone dioxygenase activity</note>
    </ligand>
</feature>
<comment type="function">
    <text evidence="12">Catalyzes 2 different reactions between oxygen and the acireductone 1,2-dihydroxy-3-keto-5-methylthiopentene (DHK-MTPene) depending upon the metal bound in the active site. Fe-containing acireductone dioxygenase (Fe-ARD) produces formate and 2-keto-4-methylthiobutyrate (KMTB), the alpha-ketoacid precursor of methionine in the methionine recycle pathway. Ni-containing acireductone dioxygenase (Ni-ARD) produces methylthiopropionate, carbon monoxide and formate, and does not lie on the methionine recycle pathway.</text>
</comment>
<feature type="binding site" evidence="12">
    <location>
        <position position="351"/>
    </location>
    <ligand>
        <name>Ni(2+)</name>
        <dbReference type="ChEBI" id="CHEBI:49786"/>
        <note>for nickel-dependent acireductone dioxygenase activity</note>
    </ligand>
</feature>
<dbReference type="InterPro" id="IPR027496">
    <property type="entry name" value="ARD_euk"/>
</dbReference>
<evidence type="ECO:0000256" key="1">
    <source>
        <dbReference type="ARBA" id="ARBA00000428"/>
    </source>
</evidence>